<reference evidence="1" key="1">
    <citation type="submission" date="2014-09" db="EMBL/GenBank/DDBJ databases">
        <authorList>
            <person name="Magalhaes I.L.F."/>
            <person name="Oliveira U."/>
            <person name="Santos F.R."/>
            <person name="Vidigal T.H.D.A."/>
            <person name="Brescovit A.D."/>
            <person name="Santos A.J."/>
        </authorList>
    </citation>
    <scope>NUCLEOTIDE SEQUENCE</scope>
    <source>
        <tissue evidence="1">Shoot tissue taken approximately 20 cm above the soil surface</tissue>
    </source>
</reference>
<dbReference type="EMBL" id="GBRH01274774">
    <property type="protein sequence ID" value="JAD23121.1"/>
    <property type="molecule type" value="Transcribed_RNA"/>
</dbReference>
<organism evidence="1">
    <name type="scientific">Arundo donax</name>
    <name type="common">Giant reed</name>
    <name type="synonym">Donax arundinaceus</name>
    <dbReference type="NCBI Taxonomy" id="35708"/>
    <lineage>
        <taxon>Eukaryota</taxon>
        <taxon>Viridiplantae</taxon>
        <taxon>Streptophyta</taxon>
        <taxon>Embryophyta</taxon>
        <taxon>Tracheophyta</taxon>
        <taxon>Spermatophyta</taxon>
        <taxon>Magnoliopsida</taxon>
        <taxon>Liliopsida</taxon>
        <taxon>Poales</taxon>
        <taxon>Poaceae</taxon>
        <taxon>PACMAD clade</taxon>
        <taxon>Arundinoideae</taxon>
        <taxon>Arundineae</taxon>
        <taxon>Arundo</taxon>
    </lineage>
</organism>
<sequence length="69" mass="7353">MPLPAPPSRQLPSSSATAFASIWVPSGLVTPAASELAKRGKVKVVPRHGNAKTWIRGSWAEGWSCLRNS</sequence>
<evidence type="ECO:0000313" key="1">
    <source>
        <dbReference type="EMBL" id="JAD23121.1"/>
    </source>
</evidence>
<reference evidence="1" key="2">
    <citation type="journal article" date="2015" name="Data Brief">
        <title>Shoot transcriptome of the giant reed, Arundo donax.</title>
        <authorList>
            <person name="Barrero R.A."/>
            <person name="Guerrero F.D."/>
            <person name="Moolhuijzen P."/>
            <person name="Goolsby J.A."/>
            <person name="Tidwell J."/>
            <person name="Bellgard S.E."/>
            <person name="Bellgard M.I."/>
        </authorList>
    </citation>
    <scope>NUCLEOTIDE SEQUENCE</scope>
    <source>
        <tissue evidence="1">Shoot tissue taken approximately 20 cm above the soil surface</tissue>
    </source>
</reference>
<dbReference type="AlphaFoldDB" id="A0A0A8YAX8"/>
<name>A0A0A8YAX8_ARUDO</name>
<protein>
    <submittedName>
        <fullName evidence="1">Uncharacterized protein</fullName>
    </submittedName>
</protein>
<accession>A0A0A8YAX8</accession>
<proteinExistence type="predicted"/>